<evidence type="ECO:0000313" key="3">
    <source>
        <dbReference type="EMBL" id="GAA1970101.1"/>
    </source>
</evidence>
<proteinExistence type="predicted"/>
<dbReference type="EMBL" id="BAAAPB010000004">
    <property type="protein sequence ID" value="GAA1970101.1"/>
    <property type="molecule type" value="Genomic_DNA"/>
</dbReference>
<dbReference type="Gene3D" id="1.10.443.10">
    <property type="entry name" value="Intergrase catalytic core"/>
    <property type="match status" value="1"/>
</dbReference>
<dbReference type="InterPro" id="IPR002104">
    <property type="entry name" value="Integrase_catalytic"/>
</dbReference>
<gene>
    <name evidence="3" type="ORF">GCM10009798_33520</name>
</gene>
<accession>A0ABN2RJ81</accession>
<name>A0ABN2RJ81_9ACTN</name>
<protein>
    <recommendedName>
        <fullName evidence="2">Tyr recombinase domain-containing protein</fullName>
    </recommendedName>
</protein>
<reference evidence="3 4" key="1">
    <citation type="journal article" date="2019" name="Int. J. Syst. Evol. Microbiol.">
        <title>The Global Catalogue of Microorganisms (GCM) 10K type strain sequencing project: providing services to taxonomists for standard genome sequencing and annotation.</title>
        <authorList>
            <consortium name="The Broad Institute Genomics Platform"/>
            <consortium name="The Broad Institute Genome Sequencing Center for Infectious Disease"/>
            <person name="Wu L."/>
            <person name="Ma J."/>
        </authorList>
    </citation>
    <scope>NUCLEOTIDE SEQUENCE [LARGE SCALE GENOMIC DNA]</scope>
    <source>
        <strain evidence="3 4">JCM 15309</strain>
    </source>
</reference>
<feature type="domain" description="Tyr recombinase" evidence="2">
    <location>
        <begin position="251"/>
        <end position="486"/>
    </location>
</feature>
<comment type="caution">
    <text evidence="3">The sequence shown here is derived from an EMBL/GenBank/DDBJ whole genome shotgun (WGS) entry which is preliminary data.</text>
</comment>
<keyword evidence="1" id="KW-0233">DNA recombination</keyword>
<dbReference type="InterPro" id="IPR013762">
    <property type="entry name" value="Integrase-like_cat_sf"/>
</dbReference>
<dbReference type="PROSITE" id="PS51898">
    <property type="entry name" value="TYR_RECOMBINASE"/>
    <property type="match status" value="1"/>
</dbReference>
<evidence type="ECO:0000259" key="2">
    <source>
        <dbReference type="PROSITE" id="PS51898"/>
    </source>
</evidence>
<keyword evidence="4" id="KW-1185">Reference proteome</keyword>
<evidence type="ECO:0000313" key="4">
    <source>
        <dbReference type="Proteomes" id="UP001500571"/>
    </source>
</evidence>
<organism evidence="3 4">
    <name type="scientific">Nocardioides panacihumi</name>
    <dbReference type="NCBI Taxonomy" id="400774"/>
    <lineage>
        <taxon>Bacteria</taxon>
        <taxon>Bacillati</taxon>
        <taxon>Actinomycetota</taxon>
        <taxon>Actinomycetes</taxon>
        <taxon>Propionibacteriales</taxon>
        <taxon>Nocardioidaceae</taxon>
        <taxon>Nocardioides</taxon>
    </lineage>
</organism>
<sequence>MHEQASPIEDARAHLADELATRTPQHGTELRRIKAYRAWCTANGLSPLPADKSRTDAGETQLRRYLHSGVSERNWSGASAKATGGALARWFVDQGLADPRGARYESYLAAVTRATAGKAPPNVEAFTARQLGLAVDPDLQAECYPISDTIRAAAAAIACGIVADRNPLDEGILRLDRDQFVVRAAEIVFELDGKRLVVDAQRHAPEHRALSEFFNAVQGDQGFVDVAGTTERLRSALASAAVRAGIGTARKEKRNVRIATELRPWWDAAEREDRRWWLSNASDPHLARRLQDVAILLVGVATGHRKAEFDRLRLGRITETDDGYIWTLTADEHKGGLLAIARGRRGASITRGVSHDLRESGRCPLACPACALRAHLEVRRRSHNAGDDEPLFVGPTGAVLGSTGYQGALRRIAGFVDGGLEEPRREAGDEMRVSSRSLRTTAATLAYRSGMSRKEIADDITGHRQLSTVDLYIRMIDAYDDTELTLSLIDPHVMGDKLDEHHTHGG</sequence>
<evidence type="ECO:0000256" key="1">
    <source>
        <dbReference type="ARBA" id="ARBA00023172"/>
    </source>
</evidence>
<dbReference type="InterPro" id="IPR011010">
    <property type="entry name" value="DNA_brk_join_enz"/>
</dbReference>
<dbReference type="RefSeq" id="WP_344046762.1">
    <property type="nucleotide sequence ID" value="NZ_BAAAPB010000004.1"/>
</dbReference>
<dbReference type="Proteomes" id="UP001500571">
    <property type="component" value="Unassembled WGS sequence"/>
</dbReference>
<dbReference type="SUPFAM" id="SSF56349">
    <property type="entry name" value="DNA breaking-rejoining enzymes"/>
    <property type="match status" value="1"/>
</dbReference>